<feature type="domain" description="Cyclic nucleotide-binding" evidence="3">
    <location>
        <begin position="803"/>
        <end position="865"/>
    </location>
</feature>
<evidence type="ECO:0000256" key="2">
    <source>
        <dbReference type="PROSITE-ProRule" id="PRU00169"/>
    </source>
</evidence>
<sequence length="894" mass="99710">MAEQKPLIMVVDDDALNLDAVLILLKPTYEVVAVHSGAEALARACKQPQPDLILMDVMMPGMDGYEVCTRLKEDASTRTIPVIFLTAMDEAEEESKGLEAGGVDYILKPTSRAVLLSRLQLHLDLLDQNRALEHLVQQRTAELERSRQALRSATQSLAAQQVSPGVYWLQIPEANLRILCGCPGEVVKHLIRKGFINPSEKNGVAYETGPNAILLSDVLIQNRGFANLSEFPILQMLYRQGMIIPNHPNNTGVKPLLMGSASQVRAQLDYIHRGNYGLLSKEEIMACGVDEENAEIMMRIKLKFAFGKISTPEAFLDTLSIEERPVEIRDGVTVQRQGFNRFRFAYRDSFTDIDLNLPTNISYEPAYPLGHHRLSLHYFAVRHIGEGDGWDMDRPSMGSVMVFQGKVYLIDANPTVLHGLAAVGIDISEVEGVFQTHAHDDHFAGLPALIQTDRRLKYFSTPLVRSSVTKKFAALMSLDEATFGQFFDINDLTFDTWNDCDGLEVKPVYSPHPVENNMFVFRALDGEGYKTYAHWADLSSFKVLDGMVGEGEKDVPKAFMEQIKENYLQQVDLKKLDVGGGMIHGETEDFAYDASSRMILAHTSRRLSIREMSIGSERSFGSTDVLIPGHQDYLRQRAFHALRGLFPDVPGQQLSMLANGQQVSYNPGTLIHRLQEQSGHVDLILSGTIAFLDADAHIHNHLAMGSIIWGGDLAEELPGSGGTYRAVTYCNALVIPTRLFKAFLMNNQLLEHMRGVFHRVWFLRKSWLFGEQTTLSNLATIARTLQPLELGAGSTLTSSATPTLWLVKTGKMLILDEHGDVLESVGSTGVFGEASFLGGDGVNWRYRADEAVSLYRLEMPDLMNIPVLHWKMREIHERRLRLYGAVSKIPAIAD</sequence>
<dbReference type="Pfam" id="PF23023">
    <property type="entry name" value="Anti-Pycsar_Apyc1"/>
    <property type="match status" value="1"/>
</dbReference>
<protein>
    <recommendedName>
        <fullName evidence="6">Cyclic nucleotide-binding protein</fullName>
    </recommendedName>
</protein>
<proteinExistence type="predicted"/>
<accession>A0A1S7LGB7</accession>
<organism evidence="5">
    <name type="scientific">Magnetococcus massalia (strain MO-1)</name>
    <dbReference type="NCBI Taxonomy" id="451514"/>
    <lineage>
        <taxon>Bacteria</taxon>
        <taxon>Pseudomonadati</taxon>
        <taxon>Pseudomonadota</taxon>
        <taxon>Magnetococcia</taxon>
        <taxon>Magnetococcales</taxon>
        <taxon>Magnetococcaceae</taxon>
        <taxon>Magnetococcus</taxon>
    </lineage>
</organism>
<dbReference type="InterPro" id="IPR001279">
    <property type="entry name" value="Metallo-B-lactamas"/>
</dbReference>
<dbReference type="InterPro" id="IPR018490">
    <property type="entry name" value="cNMP-bd_dom_sf"/>
</dbReference>
<feature type="domain" description="Response regulatory" evidence="4">
    <location>
        <begin position="7"/>
        <end position="123"/>
    </location>
</feature>
<dbReference type="Gene3D" id="3.40.50.2300">
    <property type="match status" value="1"/>
</dbReference>
<dbReference type="InterPro" id="IPR000595">
    <property type="entry name" value="cNMP-bd_dom"/>
</dbReference>
<dbReference type="PANTHER" id="PTHR44591">
    <property type="entry name" value="STRESS RESPONSE REGULATOR PROTEIN 1"/>
    <property type="match status" value="1"/>
</dbReference>
<dbReference type="InterPro" id="IPR036866">
    <property type="entry name" value="RibonucZ/Hydroxyglut_hydro"/>
</dbReference>
<gene>
    <name evidence="5" type="ORF">MAGMO_0918</name>
</gene>
<evidence type="ECO:0000256" key="1">
    <source>
        <dbReference type="ARBA" id="ARBA00022553"/>
    </source>
</evidence>
<dbReference type="PANTHER" id="PTHR44591:SF3">
    <property type="entry name" value="RESPONSE REGULATORY DOMAIN-CONTAINING PROTEIN"/>
    <property type="match status" value="1"/>
</dbReference>
<dbReference type="InterPro" id="IPR014710">
    <property type="entry name" value="RmlC-like_jellyroll"/>
</dbReference>
<evidence type="ECO:0000313" key="5">
    <source>
        <dbReference type="EMBL" id="CRH05117.1"/>
    </source>
</evidence>
<dbReference type="Gene3D" id="3.60.15.10">
    <property type="entry name" value="Ribonuclease Z/Hydroxyacylglutathione hydrolase-like"/>
    <property type="match status" value="1"/>
</dbReference>
<reference evidence="5" key="1">
    <citation type="submission" date="2015-04" db="EMBL/GenBank/DDBJ databases">
        <authorList>
            <person name="Syromyatnikov M.Y."/>
            <person name="Popov V.N."/>
        </authorList>
    </citation>
    <scope>NUCLEOTIDE SEQUENCE</scope>
    <source>
        <strain evidence="5">MO-1</strain>
    </source>
</reference>
<dbReference type="SMART" id="SM00448">
    <property type="entry name" value="REC"/>
    <property type="match status" value="1"/>
</dbReference>
<dbReference type="PROSITE" id="PS50110">
    <property type="entry name" value="RESPONSE_REGULATORY"/>
    <property type="match status" value="1"/>
</dbReference>
<name>A0A1S7LGB7_MAGMO</name>
<dbReference type="AlphaFoldDB" id="A0A1S7LGB7"/>
<dbReference type="SUPFAM" id="SSF56281">
    <property type="entry name" value="Metallo-hydrolase/oxidoreductase"/>
    <property type="match status" value="1"/>
</dbReference>
<feature type="modified residue" description="4-aspartylphosphate" evidence="2">
    <location>
        <position position="56"/>
    </location>
</feature>
<dbReference type="InterPro" id="IPR050595">
    <property type="entry name" value="Bact_response_regulator"/>
</dbReference>
<evidence type="ECO:0000259" key="3">
    <source>
        <dbReference type="PROSITE" id="PS50042"/>
    </source>
</evidence>
<dbReference type="Gene3D" id="2.60.120.10">
    <property type="entry name" value="Jelly Rolls"/>
    <property type="match status" value="1"/>
</dbReference>
<dbReference type="PROSITE" id="PS50042">
    <property type="entry name" value="CNMP_BINDING_3"/>
    <property type="match status" value="1"/>
</dbReference>
<dbReference type="Pfam" id="PF00072">
    <property type="entry name" value="Response_reg"/>
    <property type="match status" value="1"/>
</dbReference>
<keyword evidence="1 2" id="KW-0597">Phosphoprotein</keyword>
<dbReference type="SMART" id="SM00849">
    <property type="entry name" value="Lactamase_B"/>
    <property type="match status" value="1"/>
</dbReference>
<dbReference type="SUPFAM" id="SSF52172">
    <property type="entry name" value="CheY-like"/>
    <property type="match status" value="1"/>
</dbReference>
<dbReference type="InterPro" id="IPR011006">
    <property type="entry name" value="CheY-like_superfamily"/>
</dbReference>
<dbReference type="InterPro" id="IPR001789">
    <property type="entry name" value="Sig_transdc_resp-reg_receiver"/>
</dbReference>
<dbReference type="SUPFAM" id="SSF51206">
    <property type="entry name" value="cAMP-binding domain-like"/>
    <property type="match status" value="2"/>
</dbReference>
<evidence type="ECO:0000259" key="4">
    <source>
        <dbReference type="PROSITE" id="PS50110"/>
    </source>
</evidence>
<dbReference type="EMBL" id="LO017727">
    <property type="protein sequence ID" value="CRH05117.1"/>
    <property type="molecule type" value="Genomic_DNA"/>
</dbReference>
<evidence type="ECO:0008006" key="6">
    <source>
        <dbReference type="Google" id="ProtNLM"/>
    </source>
</evidence>
<dbReference type="GO" id="GO:0000160">
    <property type="term" value="P:phosphorelay signal transduction system"/>
    <property type="evidence" value="ECO:0007669"/>
    <property type="project" value="InterPro"/>
</dbReference>